<organism evidence="5 6">
    <name type="scientific">Alicycliphilus denitrificans</name>
    <dbReference type="NCBI Taxonomy" id="179636"/>
    <lineage>
        <taxon>Bacteria</taxon>
        <taxon>Pseudomonadati</taxon>
        <taxon>Pseudomonadota</taxon>
        <taxon>Betaproteobacteria</taxon>
        <taxon>Burkholderiales</taxon>
        <taxon>Comamonadaceae</taxon>
        <taxon>Alicycliphilus</taxon>
    </lineage>
</organism>
<gene>
    <name evidence="5" type="ORF">CE154_002190</name>
</gene>
<name>A0A420KFC1_9BURK</name>
<evidence type="ECO:0000256" key="2">
    <source>
        <dbReference type="ARBA" id="ARBA00022490"/>
    </source>
</evidence>
<protein>
    <submittedName>
        <fullName evidence="5">Choice-of-anchor D domain-containing protein</fullName>
    </submittedName>
</protein>
<dbReference type="Pfam" id="PF15780">
    <property type="entry name" value="ASH"/>
    <property type="match status" value="1"/>
</dbReference>
<dbReference type="Gene3D" id="2.60.40.10">
    <property type="entry name" value="Immunoglobulins"/>
    <property type="match status" value="2"/>
</dbReference>
<comment type="caution">
    <text evidence="5">The sequence shown here is derived from an EMBL/GenBank/DDBJ whole genome shotgun (WGS) entry which is preliminary data.</text>
</comment>
<keyword evidence="2" id="KW-0963">Cytoplasm</keyword>
<accession>A0A420KFC1</accession>
<dbReference type="NCBIfam" id="NF012200">
    <property type="entry name" value="choice_anch_D"/>
    <property type="match status" value="2"/>
</dbReference>
<dbReference type="InterPro" id="IPR031549">
    <property type="entry name" value="ASH"/>
</dbReference>
<feature type="domain" description="Abnormal spindle-like microcephaly-associated protein ASH" evidence="4">
    <location>
        <begin position="70"/>
        <end position="151"/>
    </location>
</feature>
<dbReference type="CDD" id="cd15482">
    <property type="entry name" value="Sialidase_non-viral"/>
    <property type="match status" value="1"/>
</dbReference>
<dbReference type="GO" id="GO:0005737">
    <property type="term" value="C:cytoplasm"/>
    <property type="evidence" value="ECO:0007669"/>
    <property type="project" value="UniProtKB-SubCell"/>
</dbReference>
<feature type="chain" id="PRO_5019504589" evidence="3">
    <location>
        <begin position="28"/>
        <end position="572"/>
    </location>
</feature>
<feature type="signal peptide" evidence="3">
    <location>
        <begin position="1"/>
        <end position="27"/>
    </location>
</feature>
<evidence type="ECO:0000256" key="3">
    <source>
        <dbReference type="SAM" id="SignalP"/>
    </source>
</evidence>
<dbReference type="InterPro" id="IPR013783">
    <property type="entry name" value="Ig-like_fold"/>
</dbReference>
<evidence type="ECO:0000313" key="5">
    <source>
        <dbReference type="EMBL" id="RKJ98596.1"/>
    </source>
</evidence>
<sequence length="572" mass="57705">MKLRPFRAAVALTTALTTAAAPLLAGAQTYYEYKSFKPGLVVNGTGSGSEQVPSSGGNPQAPQPALQLSTTAINFGDVATHTTETRQVLVSNPGTGPLTFTTAPAVTGAAEFSAGLTSCGSTLAAGADCLAEATFSPTATGTFKGVLSFTSMLANSPHEVTLVGTAFNPIRQVALTSANPSLNFGWQVTGSTPPVKSWVFQNRGNVPMTLGLSGLPAGVSQQNGCVDVASYASCTISLSLDTTVERTIPATAVSFTGDWSTALAQALSVEGGVAASGFKQVTAPVSGLSFTALTFHQGLFYSVMYGANPVVGTGSFLYASADGKNWSNKGRIQSSAQPANGIAFSASGRILVAGLSSGSTGGKVAVSDDGGSTWSVTLSTGGLGQGVAVNDAGVALFTTVNVPQGYRSTNNGTSWVANAVSDNSSGSRIVSNGGSQFATLNSGSLRYSLDSGASWTQVFAGGGNLRDLMFIGNQVWFVGSGGGAPGRVCYATLGVSSTPTCSLISGSPTLTALTAGNGVFVVGTSTSNLAYKSTDGTTWSPITGLPDWPTLAYGNGLYVGVRSQNAYVAVEP</sequence>
<proteinExistence type="predicted"/>
<evidence type="ECO:0000259" key="4">
    <source>
        <dbReference type="Pfam" id="PF15780"/>
    </source>
</evidence>
<dbReference type="InterPro" id="IPR015943">
    <property type="entry name" value="WD40/YVTN_repeat-like_dom_sf"/>
</dbReference>
<evidence type="ECO:0000313" key="6">
    <source>
        <dbReference type="Proteomes" id="UP000216225"/>
    </source>
</evidence>
<dbReference type="SUPFAM" id="SSF110296">
    <property type="entry name" value="Oligoxyloglucan reducing end-specific cellobiohydrolase"/>
    <property type="match status" value="1"/>
</dbReference>
<dbReference type="EMBL" id="NKDB02000001">
    <property type="protein sequence ID" value="RKJ98596.1"/>
    <property type="molecule type" value="Genomic_DNA"/>
</dbReference>
<dbReference type="AlphaFoldDB" id="A0A420KFC1"/>
<dbReference type="Proteomes" id="UP000216225">
    <property type="component" value="Unassembled WGS sequence"/>
</dbReference>
<dbReference type="Gene3D" id="2.130.10.10">
    <property type="entry name" value="YVTN repeat-like/Quinoprotein amine dehydrogenase"/>
    <property type="match status" value="1"/>
</dbReference>
<dbReference type="RefSeq" id="WP_094434765.1">
    <property type="nucleotide sequence ID" value="NZ_NKDB02000001.1"/>
</dbReference>
<reference evidence="5 6" key="1">
    <citation type="submission" date="2018-09" db="EMBL/GenBank/DDBJ databases">
        <title>Genome comparison of Alicycliphilus sp. BQ1, a polyurethanolytic bacterium, with its closest phylogenetic relatives Alicycliphilus denitrificans BC and K601, unable to attack polyurethane.</title>
        <authorList>
            <person name="Loza-Tavera H."/>
            <person name="Lozano L."/>
            <person name="Cevallos M."/>
            <person name="Maya-Lucas O."/>
            <person name="Garcia-Mena J."/>
            <person name="Hernandez J."/>
        </authorList>
    </citation>
    <scope>NUCLEOTIDE SEQUENCE [LARGE SCALE GENOMIC DNA]</scope>
    <source>
        <strain evidence="5 6">BQ1</strain>
    </source>
</reference>
<evidence type="ECO:0000256" key="1">
    <source>
        <dbReference type="ARBA" id="ARBA00004496"/>
    </source>
</evidence>
<comment type="subcellular location">
    <subcellularLocation>
        <location evidence="1">Cytoplasm</location>
    </subcellularLocation>
</comment>
<keyword evidence="3" id="KW-0732">Signal</keyword>